<dbReference type="Proteomes" id="UP000265692">
    <property type="component" value="Unassembled WGS sequence"/>
</dbReference>
<comment type="caution">
    <text evidence="1">The sequence shown here is derived from an EMBL/GenBank/DDBJ whole genome shotgun (WGS) entry which is preliminary data.</text>
</comment>
<dbReference type="EMBL" id="QWEI01000002">
    <property type="protein sequence ID" value="RHW38218.1"/>
    <property type="molecule type" value="Genomic_DNA"/>
</dbReference>
<organism evidence="1 2">
    <name type="scientific">Ureibacillus yapensis</name>
    <dbReference type="NCBI Taxonomy" id="2304605"/>
    <lineage>
        <taxon>Bacteria</taxon>
        <taxon>Bacillati</taxon>
        <taxon>Bacillota</taxon>
        <taxon>Bacilli</taxon>
        <taxon>Bacillales</taxon>
        <taxon>Caryophanaceae</taxon>
        <taxon>Ureibacillus</taxon>
    </lineage>
</organism>
<dbReference type="RefSeq" id="WP_118875253.1">
    <property type="nucleotide sequence ID" value="NZ_QWEI01000002.1"/>
</dbReference>
<proteinExistence type="predicted"/>
<keyword evidence="2" id="KW-1185">Reference proteome</keyword>
<sequence length="192" mass="21714">MGGKNSGRRKGSLNKKVKEVNGVPSKICTGPLCNGNLAPVRNFGTNKSYCKPCQRTREARIREADYVGYKLNTIYWLTNKRMEKGKVYEVDSNLRSLLEELSNSQKHCYYSGIELTEVVGNPNSSWSPDRKNFKRGYVKDNIVLCTTLINTLKGNMESNFEKLVQVYGEETAARAFNNIVTTILESRKESVI</sequence>
<name>A0A396SA67_9BACL</name>
<reference evidence="1 2" key="1">
    <citation type="submission" date="2018-08" db="EMBL/GenBank/DDBJ databases">
        <title>Lysinibacillus sp. YLB-03 draft genome sequence.</title>
        <authorList>
            <person name="Yu L."/>
        </authorList>
    </citation>
    <scope>NUCLEOTIDE SEQUENCE [LARGE SCALE GENOMIC DNA]</scope>
    <source>
        <strain evidence="1 2">YLB-03</strain>
    </source>
</reference>
<dbReference type="OrthoDB" id="505503at2"/>
<dbReference type="Gene3D" id="3.30.40.220">
    <property type="match status" value="1"/>
</dbReference>
<evidence type="ECO:0000313" key="2">
    <source>
        <dbReference type="Proteomes" id="UP000265692"/>
    </source>
</evidence>
<dbReference type="AlphaFoldDB" id="A0A396SA67"/>
<protein>
    <submittedName>
        <fullName evidence="1">Uncharacterized protein</fullName>
    </submittedName>
</protein>
<evidence type="ECO:0000313" key="1">
    <source>
        <dbReference type="EMBL" id="RHW38218.1"/>
    </source>
</evidence>
<accession>A0A396SA67</accession>
<gene>
    <name evidence="1" type="ORF">D1B33_04840</name>
</gene>